<dbReference type="RefSeq" id="WP_230507375.1">
    <property type="nucleotide sequence ID" value="NZ_JAJITD010000001.1"/>
</dbReference>
<accession>A0ABS8JMK9</accession>
<dbReference type="EMBL" id="JAJITD010000001">
    <property type="protein sequence ID" value="MCC8391127.1"/>
    <property type="molecule type" value="Genomic_DNA"/>
</dbReference>
<reference evidence="3 4" key="1">
    <citation type="submission" date="2021-11" db="EMBL/GenBank/DDBJ databases">
        <authorList>
            <person name="Oh E.-T."/>
            <person name="Kim S.-B."/>
        </authorList>
    </citation>
    <scope>NUCLEOTIDE SEQUENCE [LARGE SCALE GENOMIC DNA]</scope>
    <source>
        <strain evidence="3 4">MMS20-SJTR3</strain>
    </source>
</reference>
<sequence length="69" mass="7287">MTKPPRKKDPTVGIAIFIVVAILLVIVTLFYNAIREKEEFDSHNATPPSVTSQAAAAANALKPASGPAQ</sequence>
<feature type="region of interest" description="Disordered" evidence="1">
    <location>
        <begin position="40"/>
        <end position="69"/>
    </location>
</feature>
<keyword evidence="4" id="KW-1185">Reference proteome</keyword>
<proteinExistence type="predicted"/>
<gene>
    <name evidence="3" type="ORF">LJ656_00870</name>
</gene>
<evidence type="ECO:0000313" key="3">
    <source>
        <dbReference type="EMBL" id="MCC8391127.1"/>
    </source>
</evidence>
<evidence type="ECO:0008006" key="5">
    <source>
        <dbReference type="Google" id="ProtNLM"/>
    </source>
</evidence>
<feature type="compositionally biased region" description="Low complexity" evidence="1">
    <location>
        <begin position="45"/>
        <end position="69"/>
    </location>
</feature>
<keyword evidence="2" id="KW-0812">Transmembrane</keyword>
<keyword evidence="2" id="KW-0472">Membrane</keyword>
<feature type="transmembrane region" description="Helical" evidence="2">
    <location>
        <begin position="12"/>
        <end position="34"/>
    </location>
</feature>
<evidence type="ECO:0000256" key="1">
    <source>
        <dbReference type="SAM" id="MobiDB-lite"/>
    </source>
</evidence>
<evidence type="ECO:0000313" key="4">
    <source>
        <dbReference type="Proteomes" id="UP001431019"/>
    </source>
</evidence>
<keyword evidence="2" id="KW-1133">Transmembrane helix</keyword>
<name>A0ABS8JMK9_9BURK</name>
<organism evidence="3 4">
    <name type="scientific">Paraburkholderia sejongensis</name>
    <dbReference type="NCBI Taxonomy" id="2886946"/>
    <lineage>
        <taxon>Bacteria</taxon>
        <taxon>Pseudomonadati</taxon>
        <taxon>Pseudomonadota</taxon>
        <taxon>Betaproteobacteria</taxon>
        <taxon>Burkholderiales</taxon>
        <taxon>Burkholderiaceae</taxon>
        <taxon>Paraburkholderia</taxon>
    </lineage>
</organism>
<protein>
    <recommendedName>
        <fullName evidence="5">Signal peptide transmembrane protein</fullName>
    </recommendedName>
</protein>
<evidence type="ECO:0000256" key="2">
    <source>
        <dbReference type="SAM" id="Phobius"/>
    </source>
</evidence>
<comment type="caution">
    <text evidence="3">The sequence shown here is derived from an EMBL/GenBank/DDBJ whole genome shotgun (WGS) entry which is preliminary data.</text>
</comment>
<dbReference type="Proteomes" id="UP001431019">
    <property type="component" value="Unassembled WGS sequence"/>
</dbReference>